<feature type="compositionally biased region" description="Low complexity" evidence="2">
    <location>
        <begin position="749"/>
        <end position="767"/>
    </location>
</feature>
<accession>A0A0D2K6E9</accession>
<evidence type="ECO:0000256" key="2">
    <source>
        <dbReference type="SAM" id="MobiDB-lite"/>
    </source>
</evidence>
<feature type="compositionally biased region" description="Low complexity" evidence="2">
    <location>
        <begin position="115"/>
        <end position="130"/>
    </location>
</feature>
<gene>
    <name evidence="3" type="ORF">Z520_05220</name>
</gene>
<dbReference type="VEuPathDB" id="FungiDB:Z520_05220"/>
<keyword evidence="1" id="KW-0175">Coiled coil</keyword>
<organism evidence="3 4">
    <name type="scientific">Fonsecaea multimorphosa CBS 102226</name>
    <dbReference type="NCBI Taxonomy" id="1442371"/>
    <lineage>
        <taxon>Eukaryota</taxon>
        <taxon>Fungi</taxon>
        <taxon>Dikarya</taxon>
        <taxon>Ascomycota</taxon>
        <taxon>Pezizomycotina</taxon>
        <taxon>Eurotiomycetes</taxon>
        <taxon>Chaetothyriomycetidae</taxon>
        <taxon>Chaetothyriales</taxon>
        <taxon>Herpotrichiellaceae</taxon>
        <taxon>Fonsecaea</taxon>
    </lineage>
</organism>
<dbReference type="Proteomes" id="UP000053411">
    <property type="component" value="Unassembled WGS sequence"/>
</dbReference>
<feature type="compositionally biased region" description="Polar residues" evidence="2">
    <location>
        <begin position="157"/>
        <end position="177"/>
    </location>
</feature>
<feature type="compositionally biased region" description="Polar residues" evidence="2">
    <location>
        <begin position="225"/>
        <end position="235"/>
    </location>
</feature>
<feature type="coiled-coil region" evidence="1">
    <location>
        <begin position="514"/>
        <end position="546"/>
    </location>
</feature>
<feature type="region of interest" description="Disordered" evidence="2">
    <location>
        <begin position="603"/>
        <end position="837"/>
    </location>
</feature>
<feature type="compositionally biased region" description="Gly residues" evidence="2">
    <location>
        <begin position="257"/>
        <end position="274"/>
    </location>
</feature>
<feature type="compositionally biased region" description="Polar residues" evidence="2">
    <location>
        <begin position="83"/>
        <end position="94"/>
    </location>
</feature>
<protein>
    <submittedName>
        <fullName evidence="3">Uncharacterized protein</fullName>
    </submittedName>
</protein>
<feature type="compositionally biased region" description="Low complexity" evidence="2">
    <location>
        <begin position="37"/>
        <end position="48"/>
    </location>
</feature>
<dbReference type="STRING" id="1442371.A0A0D2K6E9"/>
<dbReference type="AlphaFoldDB" id="A0A0D2K6E9"/>
<dbReference type="RefSeq" id="XP_016632882.1">
    <property type="nucleotide sequence ID" value="XM_016775723.1"/>
</dbReference>
<dbReference type="OrthoDB" id="4188028at2759"/>
<feature type="compositionally biased region" description="Gly residues" evidence="2">
    <location>
        <begin position="863"/>
        <end position="874"/>
    </location>
</feature>
<feature type="compositionally biased region" description="Low complexity" evidence="2">
    <location>
        <begin position="790"/>
        <end position="825"/>
    </location>
</feature>
<evidence type="ECO:0000256" key="1">
    <source>
        <dbReference type="SAM" id="Coils"/>
    </source>
</evidence>
<dbReference type="GeneID" id="27710966"/>
<name>A0A0D2K6E9_9EURO</name>
<feature type="compositionally biased region" description="Pro residues" evidence="2">
    <location>
        <begin position="648"/>
        <end position="680"/>
    </location>
</feature>
<keyword evidence="4" id="KW-1185">Reference proteome</keyword>
<feature type="compositionally biased region" description="Pro residues" evidence="2">
    <location>
        <begin position="617"/>
        <end position="630"/>
    </location>
</feature>
<reference evidence="3 4" key="1">
    <citation type="submission" date="2015-01" db="EMBL/GenBank/DDBJ databases">
        <title>The Genome Sequence of Fonsecaea multimorphosa CBS 102226.</title>
        <authorList>
            <consortium name="The Broad Institute Genomics Platform"/>
            <person name="Cuomo C."/>
            <person name="de Hoog S."/>
            <person name="Gorbushina A."/>
            <person name="Stielow B."/>
            <person name="Teixiera M."/>
            <person name="Abouelleil A."/>
            <person name="Chapman S.B."/>
            <person name="Priest M."/>
            <person name="Young S.K."/>
            <person name="Wortman J."/>
            <person name="Nusbaum C."/>
            <person name="Birren B."/>
        </authorList>
    </citation>
    <scope>NUCLEOTIDE SEQUENCE [LARGE SCALE GENOMIC DNA]</scope>
    <source>
        <strain evidence="3 4">CBS 102226</strain>
    </source>
</reference>
<proteinExistence type="predicted"/>
<feature type="compositionally biased region" description="Basic and acidic residues" evidence="2">
    <location>
        <begin position="10"/>
        <end position="20"/>
    </location>
</feature>
<feature type="region of interest" description="Disordered" evidence="2">
    <location>
        <begin position="855"/>
        <end position="894"/>
    </location>
</feature>
<feature type="compositionally biased region" description="Pro residues" evidence="2">
    <location>
        <begin position="768"/>
        <end position="782"/>
    </location>
</feature>
<feature type="compositionally biased region" description="Low complexity" evidence="2">
    <location>
        <begin position="875"/>
        <end position="886"/>
    </location>
</feature>
<dbReference type="EMBL" id="KN848070">
    <property type="protein sequence ID" value="KIX98759.1"/>
    <property type="molecule type" value="Genomic_DNA"/>
</dbReference>
<evidence type="ECO:0000313" key="3">
    <source>
        <dbReference type="EMBL" id="KIX98759.1"/>
    </source>
</evidence>
<sequence length="894" mass="95922">MVTKSPARRPSVDFHMETRSRRAKITPEPTKASTEQSSPSSSSSLSTPPSSPPKKTNSRKRKLSGSGSDDTESSPKTKRRARQVSTASSLSNPATPRKRTSRTPALDSVPAVTNAESAPPETSSSATPPECTKGLRRSSRITRSDTLEVVDDAGHDATQTLSPPNQAGSGNDSSGKSSEICPKDPATPPKPVRASQLAKERTTTKANISFYEYKDKELWPEYDAQNPTYYGNDATTRYRPAENGDTPESRSPKKPARGGGRGGRGGAHANGGGRGKGKSRGRGGRGGGESPEPPNRRRPLTQEEKLEISIIKARQLELKRFFNTVGAQQVDILEQLSGRDMARIARKPKAHRHVPEYDGVVEELEATMRDLQDLVQTRFNLQVEHEKQRLQQEKEVIEAQFQVMTCGESVYRTISDTKQNRVTEARKEHLAGAEGDIILFERAYRAAHDDTHTESGSDVDYFPHYHELPEPDTQPRGYSSRRIMDEKPFKQQLESYDEQARQQVLNEDVIGPLLKQMEQRNNEWRIEKLRKKSQTLDALSAEASKELENINGYLIPRPFNMAEGNSYALSALADVSDWVAQQHPERQYIYMPLAQGDVYPRQALDFSPLPGQASSSLPPPPPPPPPPPGPSYQVIRPDSRSRGRRSKFPPPTNASAATPPPAPSQPLPPAPPGPLAPPIGPSSFLPPRLISSGPGQVIAPAPPKPAPPHRSSTSVNVFRHSPRPPAGVHQQHSMPPRHNSLPSPHLNGPQQYIFQPPQQPYQHQSAPAPAPTPHYGPHPASPRPLGSGTGANSAVTSAAAGAAASVTAGAGAGVGSVAAPGSAPSDGRGGPTMQVIGQQTKIPMTFVNQTIASRNAAAAAAAGAGGAGGSGNGTPTGNNGQSQGNGKRVLLPKV</sequence>
<evidence type="ECO:0000313" key="4">
    <source>
        <dbReference type="Proteomes" id="UP000053411"/>
    </source>
</evidence>
<feature type="compositionally biased region" description="Low complexity" evidence="2">
    <location>
        <begin position="607"/>
        <end position="616"/>
    </location>
</feature>
<feature type="region of interest" description="Disordered" evidence="2">
    <location>
        <begin position="1"/>
        <end position="303"/>
    </location>
</feature>
<feature type="compositionally biased region" description="Basic and acidic residues" evidence="2">
    <location>
        <begin position="239"/>
        <end position="251"/>
    </location>
</feature>